<dbReference type="eggNOG" id="KOG3544">
    <property type="taxonomic scope" value="Eukaryota"/>
</dbReference>
<dbReference type="STRING" id="45351.A7RGC7"/>
<dbReference type="Gene3D" id="2.60.120.1000">
    <property type="match status" value="1"/>
</dbReference>
<evidence type="ECO:0000256" key="1">
    <source>
        <dbReference type="ARBA" id="ARBA00004613"/>
    </source>
</evidence>
<dbReference type="SMART" id="SM00038">
    <property type="entry name" value="COLFI"/>
    <property type="match status" value="1"/>
</dbReference>
<dbReference type="HOGENOM" id="CLU_001074_19_0_1"/>
<dbReference type="GO" id="GO:0005201">
    <property type="term" value="F:extracellular matrix structural constituent"/>
    <property type="evidence" value="ECO:0007669"/>
    <property type="project" value="InterPro"/>
</dbReference>
<dbReference type="FunFam" id="2.60.120.1000:FF:000007">
    <property type="entry name" value="Collagen type V alpha 3 chain"/>
    <property type="match status" value="1"/>
</dbReference>
<dbReference type="PROSITE" id="PS51461">
    <property type="entry name" value="NC1_FIB"/>
    <property type="match status" value="1"/>
</dbReference>
<evidence type="ECO:0000313" key="5">
    <source>
        <dbReference type="EMBL" id="EDO49401.1"/>
    </source>
</evidence>
<dbReference type="Pfam" id="PF01410">
    <property type="entry name" value="COLFI"/>
    <property type="match status" value="1"/>
</dbReference>
<name>A7RGC7_NEMVE</name>
<dbReference type="OMA" id="QWISEVH"/>
<dbReference type="EMBL" id="DS469509">
    <property type="protein sequence ID" value="EDO49401.1"/>
    <property type="molecule type" value="Genomic_DNA"/>
</dbReference>
<evidence type="ECO:0000259" key="4">
    <source>
        <dbReference type="PROSITE" id="PS51461"/>
    </source>
</evidence>
<proteinExistence type="predicted"/>
<dbReference type="GO" id="GO:0005581">
    <property type="term" value="C:collagen trimer"/>
    <property type="evidence" value="ECO:0007669"/>
    <property type="project" value="UniProtKB-KW"/>
</dbReference>
<sequence>LSRQTTDVDTAFWSLSLRVGLFKNPLGTHRHPARTCRDLKLCRPEAESGQYWIDPNGGITEDSILVYCDFALNASCITPNQFMKWYSGRDGYKWFAQDLHGSQQFHYTSDPSQLLFLRLLSDRASQKITYHCRNSVAWYDSRSRDFDKSIKLKSGNGIELYAASSNKYKPTIIKDDCGVKDGKWRKTVLEVNTESTHRLPIVDIAVFDIGDRDEEFGLQIGSVCFS</sequence>
<evidence type="ECO:0000313" key="6">
    <source>
        <dbReference type="Proteomes" id="UP000001593"/>
    </source>
</evidence>
<dbReference type="InterPro" id="IPR000885">
    <property type="entry name" value="Fib_collagen_C"/>
</dbReference>
<protein>
    <recommendedName>
        <fullName evidence="4">Fibrillar collagen NC1 domain-containing protein</fullName>
    </recommendedName>
</protein>
<keyword evidence="2" id="KW-0964">Secreted</keyword>
<evidence type="ECO:0000256" key="2">
    <source>
        <dbReference type="ARBA" id="ARBA00022525"/>
    </source>
</evidence>
<dbReference type="AlphaFoldDB" id="A7RGC7"/>
<keyword evidence="3" id="KW-0176">Collagen</keyword>
<dbReference type="PhylomeDB" id="A7RGC7"/>
<feature type="non-terminal residue" evidence="5">
    <location>
        <position position="1"/>
    </location>
</feature>
<evidence type="ECO:0000256" key="3">
    <source>
        <dbReference type="ARBA" id="ARBA00023119"/>
    </source>
</evidence>
<feature type="domain" description="Fibrillar collagen NC1" evidence="4">
    <location>
        <begin position="6"/>
        <end position="226"/>
    </location>
</feature>
<accession>A7RGC7</accession>
<keyword evidence="6" id="KW-1185">Reference proteome</keyword>
<dbReference type="InParanoid" id="A7RGC7"/>
<organism evidence="5 6">
    <name type="scientific">Nematostella vectensis</name>
    <name type="common">Starlet sea anemone</name>
    <dbReference type="NCBI Taxonomy" id="45351"/>
    <lineage>
        <taxon>Eukaryota</taxon>
        <taxon>Metazoa</taxon>
        <taxon>Cnidaria</taxon>
        <taxon>Anthozoa</taxon>
        <taxon>Hexacorallia</taxon>
        <taxon>Actiniaria</taxon>
        <taxon>Edwardsiidae</taxon>
        <taxon>Nematostella</taxon>
    </lineage>
</organism>
<dbReference type="GO" id="GO:0005615">
    <property type="term" value="C:extracellular space"/>
    <property type="evidence" value="ECO:0000318"/>
    <property type="project" value="GO_Central"/>
</dbReference>
<gene>
    <name evidence="5" type="ORF">NEMVEDRAFT_v1g80481</name>
</gene>
<dbReference type="GO" id="GO:0070492">
    <property type="term" value="F:oligosaccharide binding"/>
    <property type="evidence" value="ECO:0000318"/>
    <property type="project" value="GO_Central"/>
</dbReference>
<dbReference type="Proteomes" id="UP000001593">
    <property type="component" value="Unassembled WGS sequence"/>
</dbReference>
<comment type="subcellular location">
    <subcellularLocation>
        <location evidence="1">Secreted</location>
    </subcellularLocation>
</comment>
<reference evidence="5 6" key="1">
    <citation type="journal article" date="2007" name="Science">
        <title>Sea anemone genome reveals ancestral eumetazoan gene repertoire and genomic organization.</title>
        <authorList>
            <person name="Putnam N.H."/>
            <person name="Srivastava M."/>
            <person name="Hellsten U."/>
            <person name="Dirks B."/>
            <person name="Chapman J."/>
            <person name="Salamov A."/>
            <person name="Terry A."/>
            <person name="Shapiro H."/>
            <person name="Lindquist E."/>
            <person name="Kapitonov V.V."/>
            <person name="Jurka J."/>
            <person name="Genikhovich G."/>
            <person name="Grigoriev I.V."/>
            <person name="Lucas S.M."/>
            <person name="Steele R.E."/>
            <person name="Finnerty J.R."/>
            <person name="Technau U."/>
            <person name="Martindale M.Q."/>
            <person name="Rokhsar D.S."/>
        </authorList>
    </citation>
    <scope>NUCLEOTIDE SEQUENCE [LARGE SCALE GENOMIC DNA]</scope>
    <source>
        <strain evidence="6">CH2 X CH6</strain>
    </source>
</reference>